<name>A0A328FGE9_9BACT</name>
<dbReference type="PANTHER" id="PTHR42792:SF1">
    <property type="entry name" value="FLAGELLAR HOOK-ASSOCIATED PROTEIN 3"/>
    <property type="match status" value="1"/>
</dbReference>
<organism evidence="8 9">
    <name type="scientific">Desulfobacter hydrogenophilus</name>
    <dbReference type="NCBI Taxonomy" id="2291"/>
    <lineage>
        <taxon>Bacteria</taxon>
        <taxon>Pseudomonadati</taxon>
        <taxon>Thermodesulfobacteriota</taxon>
        <taxon>Desulfobacteria</taxon>
        <taxon>Desulfobacterales</taxon>
        <taxon>Desulfobacteraceae</taxon>
        <taxon>Desulfobacter</taxon>
    </lineage>
</organism>
<keyword evidence="8" id="KW-0966">Cell projection</keyword>
<accession>A0A328FGE9</accession>
<keyword evidence="8" id="KW-0282">Flagellum</keyword>
<feature type="domain" description="Flagellin C-terminal" evidence="6">
    <location>
        <begin position="569"/>
        <end position="648"/>
    </location>
</feature>
<dbReference type="SUPFAM" id="SSF64518">
    <property type="entry name" value="Phase 1 flagellin"/>
    <property type="match status" value="1"/>
</dbReference>
<dbReference type="PANTHER" id="PTHR42792">
    <property type="entry name" value="FLAGELLIN"/>
    <property type="match status" value="1"/>
</dbReference>
<keyword evidence="3" id="KW-0975">Bacterial flagellum</keyword>
<evidence type="ECO:0000313" key="9">
    <source>
        <dbReference type="Proteomes" id="UP000248798"/>
    </source>
</evidence>
<dbReference type="InterPro" id="IPR046358">
    <property type="entry name" value="Flagellin_C"/>
</dbReference>
<dbReference type="Pfam" id="PF00700">
    <property type="entry name" value="Flagellin_C"/>
    <property type="match status" value="1"/>
</dbReference>
<dbReference type="EMBL" id="QLNI01000018">
    <property type="protein sequence ID" value="RAM02107.1"/>
    <property type="molecule type" value="Genomic_DNA"/>
</dbReference>
<keyword evidence="10" id="KW-1185">Reference proteome</keyword>
<dbReference type="InterPro" id="IPR001029">
    <property type="entry name" value="Flagellin_N"/>
</dbReference>
<evidence type="ECO:0000313" key="10">
    <source>
        <dbReference type="Proteomes" id="UP000293902"/>
    </source>
</evidence>
<evidence type="ECO:0000256" key="3">
    <source>
        <dbReference type="ARBA" id="ARBA00023143"/>
    </source>
</evidence>
<dbReference type="GO" id="GO:0005198">
    <property type="term" value="F:structural molecule activity"/>
    <property type="evidence" value="ECO:0007669"/>
    <property type="project" value="InterPro"/>
</dbReference>
<feature type="domain" description="Flagellin N-terminal" evidence="5">
    <location>
        <begin position="3"/>
        <end position="132"/>
    </location>
</feature>
<dbReference type="NCBIfam" id="TIGR02550">
    <property type="entry name" value="flagell_flgL"/>
    <property type="match status" value="1"/>
</dbReference>
<keyword evidence="4" id="KW-0175">Coiled coil</keyword>
<dbReference type="GO" id="GO:0009424">
    <property type="term" value="C:bacterial-type flagellum hook"/>
    <property type="evidence" value="ECO:0007669"/>
    <property type="project" value="InterPro"/>
</dbReference>
<dbReference type="AlphaFoldDB" id="A0A328FGE9"/>
<dbReference type="InterPro" id="IPR001492">
    <property type="entry name" value="Flagellin"/>
</dbReference>
<keyword evidence="8" id="KW-0969">Cilium</keyword>
<dbReference type="EMBL" id="CP036313">
    <property type="protein sequence ID" value="QBH13877.1"/>
    <property type="molecule type" value="Genomic_DNA"/>
</dbReference>
<evidence type="ECO:0000313" key="7">
    <source>
        <dbReference type="EMBL" id="QBH13877.1"/>
    </source>
</evidence>
<dbReference type="Proteomes" id="UP000248798">
    <property type="component" value="Unassembled WGS sequence"/>
</dbReference>
<dbReference type="Gene3D" id="1.20.1330.10">
    <property type="entry name" value="f41 fragment of flagellin, N-terminal domain"/>
    <property type="match status" value="2"/>
</dbReference>
<gene>
    <name evidence="8" type="primary">flgL</name>
    <name evidence="8" type="ORF">DO021_10010</name>
    <name evidence="7" type="ORF">EYB58_13655</name>
</gene>
<dbReference type="RefSeq" id="WP_111956238.1">
    <property type="nucleotide sequence ID" value="NZ_CP036313.1"/>
</dbReference>
<dbReference type="GO" id="GO:0071973">
    <property type="term" value="P:bacterial-type flagellum-dependent cell motility"/>
    <property type="evidence" value="ECO:0007669"/>
    <property type="project" value="InterPro"/>
</dbReference>
<dbReference type="InterPro" id="IPR013384">
    <property type="entry name" value="Flagell_FlgL"/>
</dbReference>
<sequence length="649" mass="70049">MRVSTISIYKQATYQLGRLTSDLNEANEVVSTNLKISSASDDPSGMKQVLTINSDLAALDQYQVNVDQAQNILTTAETALDAMADQLSEMKLLASSLANASASYQERSDAADSMQVYLDSLMDLANTDAYGGYVFGGDDNQTTPFTYDDDDNPTRVTYNGSSDAVNISISQNTTVSLDCCGSDMFYEDEIIVDTTNNQIVFTEDVDKGEDNILTIETTITSGTYSKEELAGVVAQTLSKASEEYGYGVVYEVEYDEDSNAFSIGTDGADTTTTATFQNIETETVRVANFESLSQDFDDVEIQIINDSALTEYTPDDGLEPLTLTYTGDGTWKVSNDPGYGLNAEIGATDDTIEIDVNDDGESDIIIDLNEFPEEGTSISFDITEGYENTSILTDLGFDAQTVTLSPVSSDTPVAGAVTVAPGENNTIDFTETTVDKEISVQLTATIDAGPYADSESYAEAVEEALETASAENGNRVNYSVEYDENNKKFTISEDIDTGRRLESFTLLFSSGTNTDSSASFNLGFGDQDVSSGPVEGKEATWSIWDTVLDFKEALDSDDVDGIQRAMTRLENHYESLTSSMSTVGSIYNSTTITEATISDSDLTLVSQRSTVRDADTVEAIMNLKSAQTVYEAALSSTSSVMGLSLVDYM</sequence>
<evidence type="ECO:0000256" key="1">
    <source>
        <dbReference type="ARBA" id="ARBA00004365"/>
    </source>
</evidence>
<evidence type="ECO:0000259" key="6">
    <source>
        <dbReference type="Pfam" id="PF00700"/>
    </source>
</evidence>
<dbReference type="OrthoDB" id="9758307at2"/>
<comment type="similarity">
    <text evidence="2">Belongs to the bacterial flagellin family.</text>
</comment>
<dbReference type="Proteomes" id="UP000293902">
    <property type="component" value="Chromosome"/>
</dbReference>
<evidence type="ECO:0000259" key="5">
    <source>
        <dbReference type="Pfam" id="PF00669"/>
    </source>
</evidence>
<evidence type="ECO:0000313" key="8">
    <source>
        <dbReference type="EMBL" id="RAM02107.1"/>
    </source>
</evidence>
<evidence type="ECO:0000256" key="2">
    <source>
        <dbReference type="ARBA" id="ARBA00005709"/>
    </source>
</evidence>
<comment type="subcellular location">
    <subcellularLocation>
        <location evidence="1">Bacterial flagellum</location>
    </subcellularLocation>
</comment>
<protein>
    <submittedName>
        <fullName evidence="8">Flagellar hook-associated protein 3</fullName>
    </submittedName>
</protein>
<dbReference type="Pfam" id="PF00669">
    <property type="entry name" value="Flagellin_N"/>
    <property type="match status" value="1"/>
</dbReference>
<proteinExistence type="inferred from homology"/>
<reference evidence="7 10" key="2">
    <citation type="submission" date="2019-02" db="EMBL/GenBank/DDBJ databases">
        <title>Complete genome sequence of Desulfobacter hydrogenophilus AcRS1.</title>
        <authorList>
            <person name="Marietou A."/>
            <person name="Lund M.B."/>
            <person name="Marshall I.P.G."/>
            <person name="Schreiber L."/>
            <person name="Jorgensen B."/>
        </authorList>
    </citation>
    <scope>NUCLEOTIDE SEQUENCE [LARGE SCALE GENOMIC DNA]</scope>
    <source>
        <strain evidence="7 10">AcRS1</strain>
    </source>
</reference>
<feature type="coiled-coil region" evidence="4">
    <location>
        <begin position="59"/>
        <end position="86"/>
    </location>
</feature>
<evidence type="ECO:0000256" key="4">
    <source>
        <dbReference type="SAM" id="Coils"/>
    </source>
</evidence>
<reference evidence="8 9" key="1">
    <citation type="submission" date="2018-06" db="EMBL/GenBank/DDBJ databases">
        <title>Complete Genome Sequence of Desulfobacter hydrogenophilus (DSM3380).</title>
        <authorList>
            <person name="Marietou A."/>
            <person name="Schreiber L."/>
            <person name="Marshall I."/>
            <person name="Jorgensen B."/>
        </authorList>
    </citation>
    <scope>NUCLEOTIDE SEQUENCE [LARGE SCALE GENOMIC DNA]</scope>
    <source>
        <strain evidence="8 9">DSM 3380</strain>
    </source>
</reference>